<evidence type="ECO:0000259" key="2">
    <source>
        <dbReference type="Pfam" id="PF02906"/>
    </source>
</evidence>
<keyword evidence="4" id="KW-1185">Reference proteome</keyword>
<proteinExistence type="inferred from homology"/>
<dbReference type="EMBL" id="MLAK01001226">
    <property type="protein sequence ID" value="OHS95706.1"/>
    <property type="molecule type" value="Genomic_DNA"/>
</dbReference>
<dbReference type="VEuPathDB" id="TrichDB:TRFO_10344"/>
<dbReference type="Pfam" id="PF02906">
    <property type="entry name" value="Fe_hyd_lg_C"/>
    <property type="match status" value="1"/>
</dbReference>
<dbReference type="AlphaFoldDB" id="A0A1J4J943"/>
<feature type="domain" description="Iron hydrogenase large subunit C-terminal" evidence="2">
    <location>
        <begin position="83"/>
        <end position="247"/>
    </location>
</feature>
<organism evidence="3 4">
    <name type="scientific">Tritrichomonas foetus</name>
    <dbReference type="NCBI Taxonomy" id="1144522"/>
    <lineage>
        <taxon>Eukaryota</taxon>
        <taxon>Metamonada</taxon>
        <taxon>Parabasalia</taxon>
        <taxon>Tritrichomonadida</taxon>
        <taxon>Tritrichomonadidae</taxon>
        <taxon>Tritrichomonas</taxon>
    </lineage>
</organism>
<comment type="caution">
    <text evidence="3">The sequence shown here is derived from an EMBL/GenBank/DDBJ whole genome shotgun (WGS) entry which is preliminary data.</text>
</comment>
<sequence length="382" mass="42723">MFTKKNHLMKSEVPTTDSVICLHPILEERGKVKGDDDAYRVSLKDCLACSGCAITEDDINLLAHQDPTLVLEKVREHPGFSALISSSALSNLAAARGWSIQKAYGSLTSFLTSLGASHVDHDGIWQAVWRYLLLDIFNNGNIQKPLIISRCAGAVMFFERKTKYANHLAQIKPFPQLYAIFQKAFVTNSESENNKITYVMNVAPCYDRKLETGRFENDVDAAMTIGEIDDRIIESDEIEVPSFPADNDALYMLRKLSPGKEITTKVIGNTIEYSNGEFNTAMICGEAALRRLCANIDRNRCKFDIVEADFCPNACMAGGGLIRGETPSRRKELVSSTSSIHKENENENENECLIREIVNKLKQQNIAATYVSEEPKKEDFNF</sequence>
<dbReference type="RefSeq" id="XP_068348843.1">
    <property type="nucleotide sequence ID" value="XM_068495402.1"/>
</dbReference>
<dbReference type="GeneID" id="94830106"/>
<protein>
    <recommendedName>
        <fullName evidence="2">Iron hydrogenase large subunit C-terminal domain-containing protein</fullName>
    </recommendedName>
</protein>
<gene>
    <name evidence="3" type="ORF">TRFO_10344</name>
</gene>
<evidence type="ECO:0000256" key="1">
    <source>
        <dbReference type="ARBA" id="ARBA00006596"/>
    </source>
</evidence>
<comment type="similarity">
    <text evidence="1">Belongs to the NARF family.</text>
</comment>
<evidence type="ECO:0000313" key="4">
    <source>
        <dbReference type="Proteomes" id="UP000179807"/>
    </source>
</evidence>
<dbReference type="InterPro" id="IPR009016">
    <property type="entry name" value="Fe_hydrogenase"/>
</dbReference>
<name>A0A1J4J943_9EUKA</name>
<dbReference type="PANTHER" id="PTHR11615">
    <property type="entry name" value="NITRATE, FORMATE, IRON DEHYDROGENASE"/>
    <property type="match status" value="1"/>
</dbReference>
<dbReference type="InterPro" id="IPR004108">
    <property type="entry name" value="Fe_hydrogenase_lsu_C"/>
</dbReference>
<accession>A0A1J4J943</accession>
<dbReference type="SUPFAM" id="SSF53920">
    <property type="entry name" value="Fe-only hydrogenase"/>
    <property type="match status" value="1"/>
</dbReference>
<dbReference type="InterPro" id="IPR050340">
    <property type="entry name" value="Cytosolic_Fe-S_CAF"/>
</dbReference>
<dbReference type="Gene3D" id="3.40.50.1780">
    <property type="match status" value="1"/>
</dbReference>
<dbReference type="OrthoDB" id="10253113at2759"/>
<dbReference type="Proteomes" id="UP000179807">
    <property type="component" value="Unassembled WGS sequence"/>
</dbReference>
<reference evidence="3" key="1">
    <citation type="submission" date="2016-10" db="EMBL/GenBank/DDBJ databases">
        <authorList>
            <person name="Benchimol M."/>
            <person name="Almeida L.G."/>
            <person name="Vasconcelos A.T."/>
            <person name="Perreira-Neves A."/>
            <person name="Rosa I.A."/>
            <person name="Tasca T."/>
            <person name="Bogo M.R."/>
            <person name="de Souza W."/>
        </authorList>
    </citation>
    <scope>NUCLEOTIDE SEQUENCE [LARGE SCALE GENOMIC DNA]</scope>
    <source>
        <strain evidence="3">K</strain>
    </source>
</reference>
<evidence type="ECO:0000313" key="3">
    <source>
        <dbReference type="EMBL" id="OHS95706.1"/>
    </source>
</evidence>